<feature type="repeat" description="TPR" evidence="1">
    <location>
        <begin position="259"/>
        <end position="292"/>
    </location>
</feature>
<protein>
    <submittedName>
        <fullName evidence="3">DUF4388 domain-containing protein</fullName>
    </submittedName>
</protein>
<comment type="caution">
    <text evidence="3">The sequence shown here is derived from an EMBL/GenBank/DDBJ whole genome shotgun (WGS) entry which is preliminary data.</text>
</comment>
<proteinExistence type="predicted"/>
<dbReference type="EMBL" id="JACXWA010000105">
    <property type="protein sequence ID" value="MBD3870925.1"/>
    <property type="molecule type" value="Genomic_DNA"/>
</dbReference>
<dbReference type="Proteomes" id="UP000598633">
    <property type="component" value="Unassembled WGS sequence"/>
</dbReference>
<dbReference type="AlphaFoldDB" id="A0A8J6YBS5"/>
<dbReference type="Pfam" id="PF14332">
    <property type="entry name" value="DUF4388"/>
    <property type="match status" value="1"/>
</dbReference>
<dbReference type="InterPro" id="IPR037257">
    <property type="entry name" value="T2SS_E_N_sf"/>
</dbReference>
<gene>
    <name evidence="3" type="ORF">IFJ97_06145</name>
</gene>
<dbReference type="InterPro" id="IPR019734">
    <property type="entry name" value="TPR_rpt"/>
</dbReference>
<dbReference type="PANTHER" id="PTHR36304">
    <property type="entry name" value="DOMAIN GTPASE-ACTIVATING PROTEIN, PUTATIVE-RELATED-RELATED"/>
    <property type="match status" value="1"/>
</dbReference>
<dbReference type="InterPro" id="IPR025497">
    <property type="entry name" value="PatA-like_N"/>
</dbReference>
<name>A0A8J6YBS5_9BACT</name>
<evidence type="ECO:0000313" key="4">
    <source>
        <dbReference type="Proteomes" id="UP000598633"/>
    </source>
</evidence>
<dbReference type="PROSITE" id="PS50005">
    <property type="entry name" value="TPR"/>
    <property type="match status" value="1"/>
</dbReference>
<organism evidence="3 4">
    <name type="scientific">Candidatus Sulfomarinibacter kjeldsenii</name>
    <dbReference type="NCBI Taxonomy" id="2885994"/>
    <lineage>
        <taxon>Bacteria</taxon>
        <taxon>Pseudomonadati</taxon>
        <taxon>Acidobacteriota</taxon>
        <taxon>Thermoanaerobaculia</taxon>
        <taxon>Thermoanaerobaculales</taxon>
        <taxon>Candidatus Sulfomarinibacteraceae</taxon>
        <taxon>Candidatus Sulfomarinibacter</taxon>
    </lineage>
</organism>
<accession>A0A8J6YBS5</accession>
<sequence length="385" mass="42079">MTITGNLETMSLAELLQWLSNGRQTGTLIVDNGSVEKKIFLRDGAVLSSSSSDPRGFLGHFLVSKGVISEEDLARAMAIQTEQGILLGEILVDGGAIDQELLDHMLRLNAEENIYDLFAWEVGHFDFLDDNLPDYELIPMSANITGLVMEGMRRIDMTKEMGKMIPSTLCVPVSVGPLLDQDEMDFGWRGVLEAVDDDRSIEDICLHTHSSEFFVCEVLYAKIKEGKIKIVRPRVIAPDPQAPAASAAKDDADSGPTSAQALISEAMVHLKLGVYEAAARHLGAATSLDPHNRELAMVVKELESEVMAGLQNDGVNHEKVPMLETTLDDLRAMSFSPEEGFILSRINGTSDIASIVKISPLSEIDSLLVFWKLSQSGQISLKDPN</sequence>
<evidence type="ECO:0000256" key="1">
    <source>
        <dbReference type="PROSITE-ProRule" id="PRU00339"/>
    </source>
</evidence>
<evidence type="ECO:0000313" key="3">
    <source>
        <dbReference type="EMBL" id="MBD3870925.1"/>
    </source>
</evidence>
<feature type="domain" description="PatA-like N-terminal" evidence="2">
    <location>
        <begin position="4"/>
        <end position="157"/>
    </location>
</feature>
<keyword evidence="1" id="KW-0802">TPR repeat</keyword>
<dbReference type="SUPFAM" id="SSF160246">
    <property type="entry name" value="EspE N-terminal domain-like"/>
    <property type="match status" value="1"/>
</dbReference>
<dbReference type="PANTHER" id="PTHR36304:SF4">
    <property type="entry name" value="DUF4388 DOMAIN-CONTAINING PROTEIN"/>
    <property type="match status" value="1"/>
</dbReference>
<evidence type="ECO:0000259" key="2">
    <source>
        <dbReference type="Pfam" id="PF14332"/>
    </source>
</evidence>
<reference evidence="3 4" key="1">
    <citation type="submission" date="2020-08" db="EMBL/GenBank/DDBJ databases">
        <title>Acidobacteriota in marine sediments use diverse sulfur dissimilation pathways.</title>
        <authorList>
            <person name="Wasmund K."/>
        </authorList>
    </citation>
    <scope>NUCLEOTIDE SEQUENCE [LARGE SCALE GENOMIC DNA]</scope>
    <source>
        <strain evidence="3">MAG AM3-A</strain>
    </source>
</reference>